<dbReference type="PANTHER" id="PTHR43557">
    <property type="entry name" value="APOPTOSIS-INDUCING FACTOR 1"/>
    <property type="match status" value="1"/>
</dbReference>
<reference evidence="7 8" key="1">
    <citation type="submission" date="2020-04" db="EMBL/GenBank/DDBJ databases">
        <title>Perkinsus olseni comparative genomics.</title>
        <authorList>
            <person name="Bogema D.R."/>
        </authorList>
    </citation>
    <scope>NUCLEOTIDE SEQUENCE [LARGE SCALE GENOMIC DNA]</scope>
    <source>
        <strain evidence="7">ATCC PRA-205</strain>
    </source>
</reference>
<feature type="domain" description="FAD/NAD(P)-binding" evidence="6">
    <location>
        <begin position="53"/>
        <end position="104"/>
    </location>
</feature>
<dbReference type="Gene3D" id="3.50.50.60">
    <property type="entry name" value="FAD/NAD(P)-binding domain"/>
    <property type="match status" value="1"/>
</dbReference>
<dbReference type="GO" id="GO:0005737">
    <property type="term" value="C:cytoplasm"/>
    <property type="evidence" value="ECO:0007669"/>
    <property type="project" value="TreeGrafter"/>
</dbReference>
<evidence type="ECO:0000256" key="4">
    <source>
        <dbReference type="ARBA" id="ARBA00023002"/>
    </source>
</evidence>
<dbReference type="InterPro" id="IPR050446">
    <property type="entry name" value="FAD-oxidoreductase/Apoptosis"/>
</dbReference>
<keyword evidence="3" id="KW-0274">FAD</keyword>
<dbReference type="PANTHER" id="PTHR43557:SF2">
    <property type="entry name" value="RIESKE DOMAIN-CONTAINING PROTEIN-RELATED"/>
    <property type="match status" value="1"/>
</dbReference>
<dbReference type="AlphaFoldDB" id="A0A7J6TSP5"/>
<proteinExistence type="predicted"/>
<dbReference type="InterPro" id="IPR023753">
    <property type="entry name" value="FAD/NAD-binding_dom"/>
</dbReference>
<feature type="non-terminal residue" evidence="7">
    <location>
        <position position="1"/>
    </location>
</feature>
<accession>A0A7J6TSP5</accession>
<feature type="compositionally biased region" description="Basic and acidic residues" evidence="5">
    <location>
        <begin position="28"/>
        <end position="37"/>
    </location>
</feature>
<sequence length="109" mass="12232">EVREDGVYADLPKKSDLWIAKENVQGMAKRDPEDKRGRSSRRRISRPGYKPVYVIVGGGAAAATAAESLRQNGYTGRVIMMTRERHLPYDRPVLSKKLDAADDPSKLYL</sequence>
<dbReference type="Pfam" id="PF07992">
    <property type="entry name" value="Pyr_redox_2"/>
    <property type="match status" value="1"/>
</dbReference>
<keyword evidence="2" id="KW-0285">Flavoprotein</keyword>
<dbReference type="SUPFAM" id="SSF51905">
    <property type="entry name" value="FAD/NAD(P)-binding domain"/>
    <property type="match status" value="1"/>
</dbReference>
<dbReference type="EMBL" id="JABANM010005290">
    <property type="protein sequence ID" value="KAF4747861.1"/>
    <property type="molecule type" value="Genomic_DNA"/>
</dbReference>
<name>A0A7J6TSP5_PEROL</name>
<evidence type="ECO:0000256" key="2">
    <source>
        <dbReference type="ARBA" id="ARBA00022630"/>
    </source>
</evidence>
<evidence type="ECO:0000259" key="6">
    <source>
        <dbReference type="Pfam" id="PF07992"/>
    </source>
</evidence>
<protein>
    <submittedName>
        <fullName evidence="7">Apoptosis-inducing factor 3</fullName>
    </submittedName>
</protein>
<evidence type="ECO:0000256" key="1">
    <source>
        <dbReference type="ARBA" id="ARBA00001974"/>
    </source>
</evidence>
<comment type="cofactor">
    <cofactor evidence="1">
        <name>FAD</name>
        <dbReference type="ChEBI" id="CHEBI:57692"/>
    </cofactor>
</comment>
<evidence type="ECO:0000256" key="5">
    <source>
        <dbReference type="SAM" id="MobiDB-lite"/>
    </source>
</evidence>
<feature type="non-terminal residue" evidence="7">
    <location>
        <position position="109"/>
    </location>
</feature>
<evidence type="ECO:0000256" key="3">
    <source>
        <dbReference type="ARBA" id="ARBA00022827"/>
    </source>
</evidence>
<feature type="region of interest" description="Disordered" evidence="5">
    <location>
        <begin position="22"/>
        <end position="45"/>
    </location>
</feature>
<organism evidence="7 8">
    <name type="scientific">Perkinsus olseni</name>
    <name type="common">Perkinsus atlanticus</name>
    <dbReference type="NCBI Taxonomy" id="32597"/>
    <lineage>
        <taxon>Eukaryota</taxon>
        <taxon>Sar</taxon>
        <taxon>Alveolata</taxon>
        <taxon>Perkinsozoa</taxon>
        <taxon>Perkinsea</taxon>
        <taxon>Perkinsida</taxon>
        <taxon>Perkinsidae</taxon>
        <taxon>Perkinsus</taxon>
    </lineage>
</organism>
<evidence type="ECO:0000313" key="7">
    <source>
        <dbReference type="EMBL" id="KAF4747861.1"/>
    </source>
</evidence>
<evidence type="ECO:0000313" key="8">
    <source>
        <dbReference type="Proteomes" id="UP000574390"/>
    </source>
</evidence>
<comment type="caution">
    <text evidence="7">The sequence shown here is derived from an EMBL/GenBank/DDBJ whole genome shotgun (WGS) entry which is preliminary data.</text>
</comment>
<dbReference type="Proteomes" id="UP000574390">
    <property type="component" value="Unassembled WGS sequence"/>
</dbReference>
<gene>
    <name evidence="7" type="primary">AIFM3_4</name>
    <name evidence="7" type="ORF">FOZ62_016284</name>
</gene>
<dbReference type="GO" id="GO:0016651">
    <property type="term" value="F:oxidoreductase activity, acting on NAD(P)H"/>
    <property type="evidence" value="ECO:0007669"/>
    <property type="project" value="TreeGrafter"/>
</dbReference>
<keyword evidence="4" id="KW-0560">Oxidoreductase</keyword>
<dbReference type="InterPro" id="IPR036188">
    <property type="entry name" value="FAD/NAD-bd_sf"/>
</dbReference>